<dbReference type="Proteomes" id="UP000529310">
    <property type="component" value="Unassembled WGS sequence"/>
</dbReference>
<evidence type="ECO:0000313" key="3">
    <source>
        <dbReference type="Proteomes" id="UP000529310"/>
    </source>
</evidence>
<organism evidence="2 3">
    <name type="scientific">Microbacterium endophyticum</name>
    <dbReference type="NCBI Taxonomy" id="1526412"/>
    <lineage>
        <taxon>Bacteria</taxon>
        <taxon>Bacillati</taxon>
        <taxon>Actinomycetota</taxon>
        <taxon>Actinomycetes</taxon>
        <taxon>Micrococcales</taxon>
        <taxon>Microbacteriaceae</taxon>
        <taxon>Microbacterium</taxon>
    </lineage>
</organism>
<feature type="transmembrane region" description="Helical" evidence="1">
    <location>
        <begin position="142"/>
        <end position="164"/>
    </location>
</feature>
<keyword evidence="1" id="KW-1133">Transmembrane helix</keyword>
<sequence>MNVIITYLDTMFSTYPQTPRLLEAKAELKDMMEDAYSSLIADGRSENEAVGQVIRDFGNLEEVAPVLGITSDIAHDSATVAAKDIPEHAPITLEEAEGYADVQQHVRFRVSTAVILFVMSPAMLILLPVAAQYGFLPFTDGIASLVGLVALFALITTGVVIILATSRETARYERIPEGRFSTNPAVTHWAEALAMQHERGRIRALQIAIAFWILAPIPLIGLALLTEDSPQNGFWSVIGVVLVLAFVATGLGVFLPRSWAKNVAEELGRGAGHRQNFGVRKDGERSIVGVIGAFYWPLLTAVFLAWSFIGNAWGISWVIWPIGAVLFGAIAGGTSALESYRRARPQ</sequence>
<feature type="transmembrane region" description="Helical" evidence="1">
    <location>
        <begin position="204"/>
        <end position="226"/>
    </location>
</feature>
<keyword evidence="1" id="KW-0812">Transmembrane</keyword>
<dbReference type="InterPro" id="IPR047928">
    <property type="entry name" value="Perm_prefix_1"/>
</dbReference>
<comment type="caution">
    <text evidence="2">The sequence shown here is derived from an EMBL/GenBank/DDBJ whole genome shotgun (WGS) entry which is preliminary data.</text>
</comment>
<gene>
    <name evidence="2" type="ORF">FHX49_000873</name>
</gene>
<proteinExistence type="predicted"/>
<feature type="transmembrane region" description="Helical" evidence="1">
    <location>
        <begin position="315"/>
        <end position="337"/>
    </location>
</feature>
<keyword evidence="1" id="KW-0472">Membrane</keyword>
<dbReference type="NCBIfam" id="NF038403">
    <property type="entry name" value="perm_prefix_1"/>
    <property type="match status" value="1"/>
</dbReference>
<name>A0A7W4YMN8_9MICO</name>
<evidence type="ECO:0000313" key="2">
    <source>
        <dbReference type="EMBL" id="MBB2975307.1"/>
    </source>
</evidence>
<dbReference type="AlphaFoldDB" id="A0A7W4YMN8"/>
<keyword evidence="3" id="KW-1185">Reference proteome</keyword>
<feature type="transmembrane region" description="Helical" evidence="1">
    <location>
        <begin position="287"/>
        <end position="309"/>
    </location>
</feature>
<evidence type="ECO:0000256" key="1">
    <source>
        <dbReference type="SAM" id="Phobius"/>
    </source>
</evidence>
<dbReference type="RefSeq" id="WP_165140015.1">
    <property type="nucleotide sequence ID" value="NZ_CP049255.1"/>
</dbReference>
<dbReference type="EMBL" id="JACHWQ010000002">
    <property type="protein sequence ID" value="MBB2975307.1"/>
    <property type="molecule type" value="Genomic_DNA"/>
</dbReference>
<protein>
    <submittedName>
        <fullName evidence="2">Uncharacterized protein</fullName>
    </submittedName>
</protein>
<feature type="transmembrane region" description="Helical" evidence="1">
    <location>
        <begin position="232"/>
        <end position="255"/>
    </location>
</feature>
<reference evidence="2 3" key="1">
    <citation type="submission" date="2020-08" db="EMBL/GenBank/DDBJ databases">
        <title>Sequencing the genomes of 1000 actinobacteria strains.</title>
        <authorList>
            <person name="Klenk H.-P."/>
        </authorList>
    </citation>
    <scope>NUCLEOTIDE SEQUENCE [LARGE SCALE GENOMIC DNA]</scope>
    <source>
        <strain evidence="2 3">DSM 27099</strain>
    </source>
</reference>
<accession>A0A7W4YMN8</accession>
<feature type="transmembrane region" description="Helical" evidence="1">
    <location>
        <begin position="113"/>
        <end position="136"/>
    </location>
</feature>